<keyword evidence="10" id="KW-1185">Reference proteome</keyword>
<dbReference type="Pfam" id="PF07690">
    <property type="entry name" value="MFS_1"/>
    <property type="match status" value="1"/>
</dbReference>
<keyword evidence="5 7" id="KW-1133">Transmembrane helix</keyword>
<evidence type="ECO:0000256" key="4">
    <source>
        <dbReference type="ARBA" id="ARBA00022692"/>
    </source>
</evidence>
<accession>A0A8J3VTL7</accession>
<dbReference type="PANTHER" id="PTHR42718">
    <property type="entry name" value="MAJOR FACILITATOR SUPERFAMILY MULTIDRUG TRANSPORTER MFSC"/>
    <property type="match status" value="1"/>
</dbReference>
<proteinExistence type="predicted"/>
<dbReference type="SUPFAM" id="SSF103473">
    <property type="entry name" value="MFS general substrate transporter"/>
    <property type="match status" value="1"/>
</dbReference>
<comment type="caution">
    <text evidence="9">The sequence shown here is derived from an EMBL/GenBank/DDBJ whole genome shotgun (WGS) entry which is preliminary data.</text>
</comment>
<evidence type="ECO:0000256" key="5">
    <source>
        <dbReference type="ARBA" id="ARBA00022989"/>
    </source>
</evidence>
<evidence type="ECO:0000256" key="2">
    <source>
        <dbReference type="ARBA" id="ARBA00022448"/>
    </source>
</evidence>
<dbReference type="InterPro" id="IPR005829">
    <property type="entry name" value="Sugar_transporter_CS"/>
</dbReference>
<name>A0A8J3VTL7_9ACTN</name>
<evidence type="ECO:0000259" key="8">
    <source>
        <dbReference type="PROSITE" id="PS50850"/>
    </source>
</evidence>
<dbReference type="EMBL" id="BONZ01000068">
    <property type="protein sequence ID" value="GIH18567.1"/>
    <property type="molecule type" value="Genomic_DNA"/>
</dbReference>
<feature type="domain" description="Major facilitator superfamily (MFS) profile" evidence="8">
    <location>
        <begin position="77"/>
        <end position="536"/>
    </location>
</feature>
<gene>
    <name evidence="9" type="ORF">Raf01_67390</name>
</gene>
<feature type="transmembrane region" description="Helical" evidence="7">
    <location>
        <begin position="75"/>
        <end position="95"/>
    </location>
</feature>
<feature type="transmembrane region" description="Helical" evidence="7">
    <location>
        <begin position="398"/>
        <end position="419"/>
    </location>
</feature>
<dbReference type="InterPro" id="IPR020846">
    <property type="entry name" value="MFS_dom"/>
</dbReference>
<keyword evidence="3" id="KW-1003">Cell membrane</keyword>
<dbReference type="InterPro" id="IPR011701">
    <property type="entry name" value="MFS"/>
</dbReference>
<feature type="transmembrane region" description="Helical" evidence="7">
    <location>
        <begin position="202"/>
        <end position="220"/>
    </location>
</feature>
<feature type="transmembrane region" description="Helical" evidence="7">
    <location>
        <begin position="369"/>
        <end position="391"/>
    </location>
</feature>
<dbReference type="GO" id="GO:0005886">
    <property type="term" value="C:plasma membrane"/>
    <property type="evidence" value="ECO:0007669"/>
    <property type="project" value="UniProtKB-SubCell"/>
</dbReference>
<dbReference type="InterPro" id="IPR036259">
    <property type="entry name" value="MFS_trans_sf"/>
</dbReference>
<dbReference type="PRINTS" id="PR01036">
    <property type="entry name" value="TCRTETB"/>
</dbReference>
<dbReference type="PROSITE" id="PS00216">
    <property type="entry name" value="SUGAR_TRANSPORT_1"/>
    <property type="match status" value="1"/>
</dbReference>
<evidence type="ECO:0000313" key="9">
    <source>
        <dbReference type="EMBL" id="GIH18567.1"/>
    </source>
</evidence>
<reference evidence="9" key="1">
    <citation type="submission" date="2021-01" db="EMBL/GenBank/DDBJ databases">
        <title>Whole genome shotgun sequence of Rugosimonospora africana NBRC 104875.</title>
        <authorList>
            <person name="Komaki H."/>
            <person name="Tamura T."/>
        </authorList>
    </citation>
    <scope>NUCLEOTIDE SEQUENCE</scope>
    <source>
        <strain evidence="9">NBRC 104875</strain>
    </source>
</reference>
<feature type="transmembrane region" description="Helical" evidence="7">
    <location>
        <begin position="172"/>
        <end position="190"/>
    </location>
</feature>
<evidence type="ECO:0000256" key="3">
    <source>
        <dbReference type="ARBA" id="ARBA00022475"/>
    </source>
</evidence>
<evidence type="ECO:0000256" key="6">
    <source>
        <dbReference type="ARBA" id="ARBA00023136"/>
    </source>
</evidence>
<feature type="transmembrane region" description="Helical" evidence="7">
    <location>
        <begin position="115"/>
        <end position="135"/>
    </location>
</feature>
<dbReference type="PANTHER" id="PTHR42718:SF46">
    <property type="entry name" value="BLR6921 PROTEIN"/>
    <property type="match status" value="1"/>
</dbReference>
<feature type="transmembrane region" description="Helical" evidence="7">
    <location>
        <begin position="475"/>
        <end position="493"/>
    </location>
</feature>
<evidence type="ECO:0000256" key="7">
    <source>
        <dbReference type="SAM" id="Phobius"/>
    </source>
</evidence>
<dbReference type="PROSITE" id="PS50850">
    <property type="entry name" value="MFS"/>
    <property type="match status" value="1"/>
</dbReference>
<comment type="subcellular location">
    <subcellularLocation>
        <location evidence="1">Cell membrane</location>
        <topology evidence="1">Multi-pass membrane protein</topology>
    </subcellularLocation>
</comment>
<feature type="transmembrane region" description="Helical" evidence="7">
    <location>
        <begin position="513"/>
        <end position="532"/>
    </location>
</feature>
<feature type="transmembrane region" description="Helical" evidence="7">
    <location>
        <begin position="334"/>
        <end position="357"/>
    </location>
</feature>
<feature type="transmembrane region" description="Helical" evidence="7">
    <location>
        <begin position="142"/>
        <end position="160"/>
    </location>
</feature>
<feature type="transmembrane region" description="Helical" evidence="7">
    <location>
        <begin position="232"/>
        <end position="252"/>
    </location>
</feature>
<keyword evidence="4 7" id="KW-0812">Transmembrane</keyword>
<dbReference type="Gene3D" id="1.20.1720.10">
    <property type="entry name" value="Multidrug resistance protein D"/>
    <property type="match status" value="1"/>
</dbReference>
<evidence type="ECO:0000256" key="1">
    <source>
        <dbReference type="ARBA" id="ARBA00004651"/>
    </source>
</evidence>
<sequence>MQVGDPCQGFRGLSARSGPDRRLLPVRRYQRHAITDDRRKALMSSEINRRVFARPAATRRVPAREARSQLESRRWWVLGVVGLAQMMIALDNTVMNIALPSAQRALNFSAGDRQWVITGYTLAFGSLLLISGRLADRIGRKNVLVTGLIGFAIASAVGGAARNFMMLVASRAIQGVFAAFLAPAALAVLTTTFARGRERGRAFGIFGAIAVGGATVGLLLGGVLTEYLSWRWTLYINIVAAIPAAAGAIALLPGRGPAASHARIDVPSTATVCGGLFAIVYGFANVPRDGWVSTATVGFLAVGAVLLIAFIVLQARVSNPLLPLRVLLDRTRGGGYLAILLATGAMLGVFLFTSLYLQQILRYSAVRTGLAFLPLPLVLVVVAAILGPTLARRVPPKVIVPVGMVLGAAGVYLMTRIGLTSDYFADLLPSMALLGIGLGLVFSTSSSIATLGVLSEDAGVASATFNTVQQVGGSIGVAVLNTLAATAAARFLAGRTPSAQTGAQAAVHGYTTAFWWSTGLFLLGAVVSVLLLPRGVPAALRDPGEENRMVPT</sequence>
<feature type="transmembrane region" description="Helical" evidence="7">
    <location>
        <begin position="431"/>
        <end position="454"/>
    </location>
</feature>
<keyword evidence="2" id="KW-0813">Transport</keyword>
<dbReference type="GO" id="GO:0022857">
    <property type="term" value="F:transmembrane transporter activity"/>
    <property type="evidence" value="ECO:0007669"/>
    <property type="project" value="InterPro"/>
</dbReference>
<protein>
    <submittedName>
        <fullName evidence="9">MFS transporter</fullName>
    </submittedName>
</protein>
<dbReference type="Proteomes" id="UP000642748">
    <property type="component" value="Unassembled WGS sequence"/>
</dbReference>
<feature type="transmembrane region" description="Helical" evidence="7">
    <location>
        <begin position="290"/>
        <end position="313"/>
    </location>
</feature>
<evidence type="ECO:0000313" key="10">
    <source>
        <dbReference type="Proteomes" id="UP000642748"/>
    </source>
</evidence>
<dbReference type="AlphaFoldDB" id="A0A8J3VTL7"/>
<organism evidence="9 10">
    <name type="scientific">Rugosimonospora africana</name>
    <dbReference type="NCBI Taxonomy" id="556532"/>
    <lineage>
        <taxon>Bacteria</taxon>
        <taxon>Bacillati</taxon>
        <taxon>Actinomycetota</taxon>
        <taxon>Actinomycetes</taxon>
        <taxon>Micromonosporales</taxon>
        <taxon>Micromonosporaceae</taxon>
        <taxon>Rugosimonospora</taxon>
    </lineage>
</organism>
<keyword evidence="6 7" id="KW-0472">Membrane</keyword>
<feature type="transmembrane region" description="Helical" evidence="7">
    <location>
        <begin position="264"/>
        <end position="284"/>
    </location>
</feature>
<dbReference type="Gene3D" id="1.20.1250.20">
    <property type="entry name" value="MFS general substrate transporter like domains"/>
    <property type="match status" value="1"/>
</dbReference>
<dbReference type="CDD" id="cd17321">
    <property type="entry name" value="MFS_MMR_MDR_like"/>
    <property type="match status" value="1"/>
</dbReference>